<feature type="transmembrane region" description="Helical" evidence="1">
    <location>
        <begin position="190"/>
        <end position="209"/>
    </location>
</feature>
<evidence type="ECO:0000256" key="1">
    <source>
        <dbReference type="SAM" id="Phobius"/>
    </source>
</evidence>
<reference evidence="2 3" key="1">
    <citation type="submission" date="2010-02" db="EMBL/GenBank/DDBJ databases">
        <authorList>
            <person name="Weinstock G."/>
            <person name="Sodergren E."/>
            <person name="Clifton S."/>
            <person name="Fulton L."/>
            <person name="Fulton B."/>
            <person name="Courtney L."/>
            <person name="Fronick C."/>
            <person name="Harrison M."/>
            <person name="Strong C."/>
            <person name="Farmer C."/>
            <person name="Delahaunty K."/>
            <person name="Markovic C."/>
            <person name="Hall O."/>
            <person name="Minx P."/>
            <person name="Tomlinson C."/>
            <person name="Mitreva M."/>
            <person name="Nelson J."/>
            <person name="Hou S."/>
            <person name="Wollam A."/>
            <person name="Pepin K.H."/>
            <person name="Johnson M."/>
            <person name="Bhonagiri V."/>
            <person name="Zhang X."/>
            <person name="Suruliraj S."/>
            <person name="Warren W."/>
            <person name="Chinwalla A."/>
            <person name="Mardis E.R."/>
            <person name="Wilson R.K."/>
        </authorList>
    </citation>
    <scope>NUCLEOTIDE SEQUENCE [LARGE SCALE GENOMIC DNA]</scope>
    <source>
        <strain evidence="2 3">DSM 2876</strain>
    </source>
</reference>
<accession>D4RYB1</accession>
<dbReference type="AlphaFoldDB" id="D4RYB1"/>
<name>D4RYB1_9FIRM</name>
<proteinExistence type="predicted"/>
<keyword evidence="3" id="KW-1185">Reference proteome</keyword>
<gene>
    <name evidence="2" type="ORF">BUTYVIB_00816</name>
</gene>
<keyword evidence="1" id="KW-0472">Membrane</keyword>
<comment type="caution">
    <text evidence="2">The sequence shown here is derived from an EMBL/GenBank/DDBJ whole genome shotgun (WGS) entry which is preliminary data.</text>
</comment>
<dbReference type="EMBL" id="ABWN01000022">
    <property type="protein sequence ID" value="EFF69011.1"/>
    <property type="molecule type" value="Genomic_DNA"/>
</dbReference>
<feature type="transmembrane region" description="Helical" evidence="1">
    <location>
        <begin position="215"/>
        <end position="233"/>
    </location>
</feature>
<dbReference type="STRING" id="45851.BHV86_02000"/>
<dbReference type="HOGENOM" id="CLU_538275_0_0_9"/>
<evidence type="ECO:0000313" key="3">
    <source>
        <dbReference type="Proteomes" id="UP000006238"/>
    </source>
</evidence>
<feature type="transmembrane region" description="Helical" evidence="1">
    <location>
        <begin position="41"/>
        <end position="59"/>
    </location>
</feature>
<protein>
    <submittedName>
        <fullName evidence="2">Uncharacterized protein</fullName>
    </submittedName>
</protein>
<dbReference type="Proteomes" id="UP000006238">
    <property type="component" value="Unassembled WGS sequence"/>
</dbReference>
<sequence>MALLSHLWDFFFYFKIRCVTITGKGLAGSRAVGGNYLKKRFIIILAVISLAFFVISYLLPQRIGGTDYTGVYTDAGLYGTQENVEVKKVGKIYVLRIKPPIGDAEYVNVEFSPDKPGEMIQIDDHSLCRVYMFNNSMCIQTYIMYEGDYYNGAAGELENSYSSGEYELYSLAYMVKMNSTDRQNNNYMRYVLRIVAVIIFAVLSFILIFNKIKAAPVIGMAVMSAVILTGFVYDFSVKLYEGRYEAEDSITKSYLNALDDVNRLYCMDIVKADRTGNKYYIVMFNTSRSFPNIYVAHTKDGELITDTEVEYGFADFNTYRITRKFGKYHMYWKAGDEWFTMRIDKKYEKGFAVRHITEYIAAGLLGIYFFIFIKSSNKARKEKEEEKQYGIFGRYRCTEVSHLNEIYEDFAKHLTENVAGTEIIIMPDSFEIFGNRYDNVKYEFLDSKKHYEIPEIKGKKTEIKIVCGDEIFYYVKTAKEILFVNTLNGNVLLLIKALQEEKTYGS</sequence>
<keyword evidence="1" id="KW-0812">Transmembrane</keyword>
<evidence type="ECO:0000313" key="2">
    <source>
        <dbReference type="EMBL" id="EFF69011.1"/>
    </source>
</evidence>
<feature type="transmembrane region" description="Helical" evidence="1">
    <location>
        <begin position="351"/>
        <end position="373"/>
    </location>
</feature>
<keyword evidence="1" id="KW-1133">Transmembrane helix</keyword>
<organism evidence="2 3">
    <name type="scientific">Eshraghiella crossota DSM 2876</name>
    <dbReference type="NCBI Taxonomy" id="511680"/>
    <lineage>
        <taxon>Bacteria</taxon>
        <taxon>Bacillati</taxon>
        <taxon>Bacillota</taxon>
        <taxon>Clostridia</taxon>
        <taxon>Lachnospirales</taxon>
        <taxon>Lachnospiraceae</taxon>
        <taxon>Eshraghiella</taxon>
    </lineage>
</organism>